<evidence type="ECO:0000256" key="4">
    <source>
        <dbReference type="ARBA" id="ARBA00022833"/>
    </source>
</evidence>
<keyword evidence="3" id="KW-0378">Hydrolase</keyword>
<keyword evidence="2" id="KW-0479">Metal-binding</keyword>
<comment type="similarity">
    <text evidence="1">Belongs to the metallo-beta-lactamase superfamily.</text>
</comment>
<evidence type="ECO:0000256" key="1">
    <source>
        <dbReference type="ARBA" id="ARBA00007749"/>
    </source>
</evidence>
<dbReference type="InterPro" id="IPR001279">
    <property type="entry name" value="Metallo-B-lactamas"/>
</dbReference>
<organism evidence="6 7">
    <name type="scientific">Pseudomonas sihuiensis</name>
    <dbReference type="NCBI Taxonomy" id="1274359"/>
    <lineage>
        <taxon>Bacteria</taxon>
        <taxon>Pseudomonadati</taxon>
        <taxon>Pseudomonadota</taxon>
        <taxon>Gammaproteobacteria</taxon>
        <taxon>Pseudomonadales</taxon>
        <taxon>Pseudomonadaceae</taxon>
        <taxon>Pseudomonas</taxon>
    </lineage>
</organism>
<dbReference type="AlphaFoldDB" id="A0A1H2MC83"/>
<dbReference type="SMART" id="SM00849">
    <property type="entry name" value="Lactamase_B"/>
    <property type="match status" value="1"/>
</dbReference>
<evidence type="ECO:0000259" key="5">
    <source>
        <dbReference type="SMART" id="SM00849"/>
    </source>
</evidence>
<dbReference type="InterPro" id="IPR036866">
    <property type="entry name" value="RibonucZ/Hydroxyglut_hydro"/>
</dbReference>
<keyword evidence="7" id="KW-1185">Reference proteome</keyword>
<dbReference type="Gene3D" id="3.60.15.10">
    <property type="entry name" value="Ribonuclease Z/Hydroxyacylglutathione hydrolase-like"/>
    <property type="match status" value="1"/>
</dbReference>
<dbReference type="PANTHER" id="PTHR42978">
    <property type="entry name" value="QUORUM-QUENCHING LACTONASE YTNP-RELATED-RELATED"/>
    <property type="match status" value="1"/>
</dbReference>
<feature type="domain" description="Metallo-beta-lactamase" evidence="5">
    <location>
        <begin position="43"/>
        <end position="257"/>
    </location>
</feature>
<keyword evidence="4" id="KW-0862">Zinc</keyword>
<evidence type="ECO:0000256" key="2">
    <source>
        <dbReference type="ARBA" id="ARBA00022723"/>
    </source>
</evidence>
<evidence type="ECO:0000313" key="6">
    <source>
        <dbReference type="EMBL" id="SDU90076.1"/>
    </source>
</evidence>
<reference evidence="7" key="1">
    <citation type="submission" date="2016-10" db="EMBL/GenBank/DDBJ databases">
        <authorList>
            <person name="Varghese N."/>
            <person name="Submissions S."/>
        </authorList>
    </citation>
    <scope>NUCLEOTIDE SEQUENCE [LARGE SCALE GENOMIC DNA]</scope>
    <source>
        <strain evidence="7">KCTC 32246</strain>
    </source>
</reference>
<dbReference type="RefSeq" id="WP_092377752.1">
    <property type="nucleotide sequence ID" value="NZ_LT629797.1"/>
</dbReference>
<dbReference type="PANTHER" id="PTHR42978:SF6">
    <property type="entry name" value="QUORUM-QUENCHING LACTONASE YTNP-RELATED"/>
    <property type="match status" value="1"/>
</dbReference>
<dbReference type="SUPFAM" id="SSF56281">
    <property type="entry name" value="Metallo-hydrolase/oxidoreductase"/>
    <property type="match status" value="1"/>
</dbReference>
<sequence length="288" mass="31792">MRTLTTLTGNSQKLDGGAMFGNAPKALWQRWMPADELNRIDLGCRALLVQEDARNILVETGIGAFFSPELKQRFGVQEAHHVLLDELAKLGLSDADIDIVVLTHLHFDHAGGLLAAWQDGEQARLLFPNARFVTGRRQWQRACTPHARDKASYIPELLTLLEASGRLHLIDETDSCALLGTDWRLHWSDGHTPGQLLPEVAMPGGPVVFPGDLIPGAPWVHLPITMGYDRFPEGLIEEKEALLADLVARGGRLVFTHDPDVAMGRVTRDEKGRYGLDETAKAAHRLAN</sequence>
<dbReference type="InterPro" id="IPR051013">
    <property type="entry name" value="MBL_superfamily_lactonases"/>
</dbReference>
<dbReference type="CDD" id="cd16281">
    <property type="entry name" value="metallo-hydrolase-like_MBL-fold"/>
    <property type="match status" value="1"/>
</dbReference>
<dbReference type="EMBL" id="LT629797">
    <property type="protein sequence ID" value="SDU90076.1"/>
    <property type="molecule type" value="Genomic_DNA"/>
</dbReference>
<proteinExistence type="inferred from homology"/>
<dbReference type="GO" id="GO:0016787">
    <property type="term" value="F:hydrolase activity"/>
    <property type="evidence" value="ECO:0007669"/>
    <property type="project" value="UniProtKB-KW"/>
</dbReference>
<name>A0A1H2MC83_9PSED</name>
<evidence type="ECO:0000313" key="7">
    <source>
        <dbReference type="Proteomes" id="UP000198675"/>
    </source>
</evidence>
<dbReference type="Proteomes" id="UP000198675">
    <property type="component" value="Chromosome I"/>
</dbReference>
<accession>A0A1H2MC83</accession>
<gene>
    <name evidence="6" type="ORF">SAMN05216363_3052</name>
</gene>
<dbReference type="GO" id="GO:0046872">
    <property type="term" value="F:metal ion binding"/>
    <property type="evidence" value="ECO:0007669"/>
    <property type="project" value="UniProtKB-KW"/>
</dbReference>
<protein>
    <submittedName>
        <fullName evidence="6">Glyoxylase, beta-lactamase superfamily II</fullName>
    </submittedName>
</protein>
<evidence type="ECO:0000256" key="3">
    <source>
        <dbReference type="ARBA" id="ARBA00022801"/>
    </source>
</evidence>
<dbReference type="Pfam" id="PF00753">
    <property type="entry name" value="Lactamase_B"/>
    <property type="match status" value="1"/>
</dbReference>